<evidence type="ECO:0000313" key="3">
    <source>
        <dbReference type="EMBL" id="KZP30285.1"/>
    </source>
</evidence>
<organism evidence="3 4">
    <name type="scientific">Athelia psychrophila</name>
    <dbReference type="NCBI Taxonomy" id="1759441"/>
    <lineage>
        <taxon>Eukaryota</taxon>
        <taxon>Fungi</taxon>
        <taxon>Dikarya</taxon>
        <taxon>Basidiomycota</taxon>
        <taxon>Agaricomycotina</taxon>
        <taxon>Agaricomycetes</taxon>
        <taxon>Agaricomycetidae</taxon>
        <taxon>Atheliales</taxon>
        <taxon>Atheliaceae</taxon>
        <taxon>Athelia</taxon>
    </lineage>
</organism>
<dbReference type="PRINTS" id="PR00081">
    <property type="entry name" value="GDHRDH"/>
</dbReference>
<gene>
    <name evidence="3" type="ORF">FIBSPDRAFT_815002</name>
</gene>
<protein>
    <submittedName>
        <fullName evidence="3">NAD(P)-binding protein</fullName>
    </submittedName>
</protein>
<evidence type="ECO:0000256" key="2">
    <source>
        <dbReference type="RuleBase" id="RU000363"/>
    </source>
</evidence>
<dbReference type="EMBL" id="KV417494">
    <property type="protein sequence ID" value="KZP30285.1"/>
    <property type="molecule type" value="Genomic_DNA"/>
</dbReference>
<dbReference type="PRINTS" id="PR00080">
    <property type="entry name" value="SDRFAMILY"/>
</dbReference>
<dbReference type="Pfam" id="PF00106">
    <property type="entry name" value="adh_short"/>
    <property type="match status" value="1"/>
</dbReference>
<dbReference type="Proteomes" id="UP000076532">
    <property type="component" value="Unassembled WGS sequence"/>
</dbReference>
<sequence length="238" mass="25073">MGKVIVITGANAGIGFELAKLLAKQGHTVYAASRSQKGIETINAVKDANLKSVQLDVTDYKSITAAKEFLEKDAGHIDVLVNNAGSGVLDKPQNATTVDVAVIREACEINLFGLIQTTTALLPLVLKSSAPKPNILNISTDMASNTFQARPDSALHVVAYNTSKAAANSYTIALANELRGKAVVNALTPGFTTTKLNNHATGSGAKTPEQAAELIAKWALEEEKSGLFIGPDGNEFPW</sequence>
<dbReference type="GO" id="GO:0019748">
    <property type="term" value="P:secondary metabolic process"/>
    <property type="evidence" value="ECO:0007669"/>
    <property type="project" value="TreeGrafter"/>
</dbReference>
<evidence type="ECO:0000313" key="4">
    <source>
        <dbReference type="Proteomes" id="UP000076532"/>
    </source>
</evidence>
<dbReference type="Gene3D" id="3.40.50.720">
    <property type="entry name" value="NAD(P)-binding Rossmann-like Domain"/>
    <property type="match status" value="1"/>
</dbReference>
<dbReference type="PANTHER" id="PTHR43544:SF32">
    <property type="entry name" value="CHAIN DEHYDROGENASE, PUTATIVE (AFU_ORTHOLOGUE AFUA_5G01530)-RELATED"/>
    <property type="match status" value="1"/>
</dbReference>
<dbReference type="OrthoDB" id="1933717at2759"/>
<keyword evidence="4" id="KW-1185">Reference proteome</keyword>
<dbReference type="InterPro" id="IPR002347">
    <property type="entry name" value="SDR_fam"/>
</dbReference>
<dbReference type="STRING" id="436010.A0A166T7P7"/>
<dbReference type="SUPFAM" id="SSF51735">
    <property type="entry name" value="NAD(P)-binding Rossmann-fold domains"/>
    <property type="match status" value="1"/>
</dbReference>
<dbReference type="GO" id="GO:0016491">
    <property type="term" value="F:oxidoreductase activity"/>
    <property type="evidence" value="ECO:0007669"/>
    <property type="project" value="TreeGrafter"/>
</dbReference>
<proteinExistence type="inferred from homology"/>
<name>A0A166T7P7_9AGAM</name>
<evidence type="ECO:0000256" key="1">
    <source>
        <dbReference type="ARBA" id="ARBA00006484"/>
    </source>
</evidence>
<comment type="similarity">
    <text evidence="1 2">Belongs to the short-chain dehydrogenases/reductases (SDR) family.</text>
</comment>
<reference evidence="3 4" key="1">
    <citation type="journal article" date="2016" name="Mol. Biol. Evol.">
        <title>Comparative Genomics of Early-Diverging Mushroom-Forming Fungi Provides Insights into the Origins of Lignocellulose Decay Capabilities.</title>
        <authorList>
            <person name="Nagy L.G."/>
            <person name="Riley R."/>
            <person name="Tritt A."/>
            <person name="Adam C."/>
            <person name="Daum C."/>
            <person name="Floudas D."/>
            <person name="Sun H."/>
            <person name="Yadav J.S."/>
            <person name="Pangilinan J."/>
            <person name="Larsson K.H."/>
            <person name="Matsuura K."/>
            <person name="Barry K."/>
            <person name="Labutti K."/>
            <person name="Kuo R."/>
            <person name="Ohm R.A."/>
            <person name="Bhattacharya S.S."/>
            <person name="Shirouzu T."/>
            <person name="Yoshinaga Y."/>
            <person name="Martin F.M."/>
            <person name="Grigoriev I.V."/>
            <person name="Hibbett D.S."/>
        </authorList>
    </citation>
    <scope>NUCLEOTIDE SEQUENCE [LARGE SCALE GENOMIC DNA]</scope>
    <source>
        <strain evidence="3 4">CBS 109695</strain>
    </source>
</reference>
<dbReference type="AlphaFoldDB" id="A0A166T7P7"/>
<dbReference type="InterPro" id="IPR036291">
    <property type="entry name" value="NAD(P)-bd_dom_sf"/>
</dbReference>
<dbReference type="GO" id="GO:0005737">
    <property type="term" value="C:cytoplasm"/>
    <property type="evidence" value="ECO:0007669"/>
    <property type="project" value="TreeGrafter"/>
</dbReference>
<dbReference type="InterPro" id="IPR051468">
    <property type="entry name" value="Fungal_SecMetab_SDRs"/>
</dbReference>
<accession>A0A166T7P7</accession>
<dbReference type="PANTHER" id="PTHR43544">
    <property type="entry name" value="SHORT-CHAIN DEHYDROGENASE/REDUCTASE"/>
    <property type="match status" value="1"/>
</dbReference>